<dbReference type="InterPro" id="IPR052800">
    <property type="entry name" value="DNA_Repair_Helicase_ZGRF1"/>
</dbReference>
<evidence type="ECO:0000256" key="1">
    <source>
        <dbReference type="SAM" id="MobiDB-lite"/>
    </source>
</evidence>
<accession>A0AAW1J6G4</accession>
<reference evidence="3" key="1">
    <citation type="submission" date="2024-03" db="EMBL/GenBank/DDBJ databases">
        <title>WGS assembly of Saponaria officinalis var. Norfolk2.</title>
        <authorList>
            <person name="Jenkins J."/>
            <person name="Shu S."/>
            <person name="Grimwood J."/>
            <person name="Barry K."/>
            <person name="Goodstein D."/>
            <person name="Schmutz J."/>
            <person name="Leebens-Mack J."/>
            <person name="Osbourn A."/>
        </authorList>
    </citation>
    <scope>NUCLEOTIDE SEQUENCE [LARGE SCALE GENOMIC DNA]</scope>
    <source>
        <strain evidence="3">JIC</strain>
    </source>
</reference>
<organism evidence="3 4">
    <name type="scientific">Saponaria officinalis</name>
    <name type="common">Common soapwort</name>
    <name type="synonym">Lychnis saponaria</name>
    <dbReference type="NCBI Taxonomy" id="3572"/>
    <lineage>
        <taxon>Eukaryota</taxon>
        <taxon>Viridiplantae</taxon>
        <taxon>Streptophyta</taxon>
        <taxon>Embryophyta</taxon>
        <taxon>Tracheophyta</taxon>
        <taxon>Spermatophyta</taxon>
        <taxon>Magnoliopsida</taxon>
        <taxon>eudicotyledons</taxon>
        <taxon>Gunneridae</taxon>
        <taxon>Pentapetalae</taxon>
        <taxon>Caryophyllales</taxon>
        <taxon>Caryophyllaceae</taxon>
        <taxon>Caryophylleae</taxon>
        <taxon>Saponaria</taxon>
    </lineage>
</organism>
<dbReference type="AlphaFoldDB" id="A0AAW1J6G4"/>
<dbReference type="GO" id="GO:0006302">
    <property type="term" value="P:double-strand break repair"/>
    <property type="evidence" value="ECO:0007669"/>
    <property type="project" value="TreeGrafter"/>
</dbReference>
<feature type="compositionally biased region" description="Polar residues" evidence="1">
    <location>
        <begin position="263"/>
        <end position="272"/>
    </location>
</feature>
<feature type="domain" description="5'-3' DNA helicase ZGRF1-like N-terminal" evidence="2">
    <location>
        <begin position="4"/>
        <end position="75"/>
    </location>
</feature>
<feature type="compositionally biased region" description="Polar residues" evidence="1">
    <location>
        <begin position="468"/>
        <end position="481"/>
    </location>
</feature>
<evidence type="ECO:0000313" key="3">
    <source>
        <dbReference type="EMBL" id="KAK9698443.1"/>
    </source>
</evidence>
<dbReference type="Pfam" id="PF10382">
    <property type="entry name" value="ZGRF1-like_N"/>
    <property type="match status" value="2"/>
</dbReference>
<evidence type="ECO:0000313" key="4">
    <source>
        <dbReference type="Proteomes" id="UP001443914"/>
    </source>
</evidence>
<gene>
    <name evidence="3" type="ORF">RND81_08G104700</name>
</gene>
<dbReference type="PANTHER" id="PTHR28535">
    <property type="entry name" value="ZINC FINGER GRF-TYPE CONTAINING 1"/>
    <property type="match status" value="1"/>
</dbReference>
<dbReference type="EMBL" id="JBDFQZ010000008">
    <property type="protein sequence ID" value="KAK9698443.1"/>
    <property type="molecule type" value="Genomic_DNA"/>
</dbReference>
<feature type="region of interest" description="Disordered" evidence="1">
    <location>
        <begin position="440"/>
        <end position="491"/>
    </location>
</feature>
<proteinExistence type="predicted"/>
<dbReference type="GO" id="GO:0035861">
    <property type="term" value="C:site of double-strand break"/>
    <property type="evidence" value="ECO:0007669"/>
    <property type="project" value="TreeGrafter"/>
</dbReference>
<dbReference type="Proteomes" id="UP001443914">
    <property type="component" value="Unassembled WGS sequence"/>
</dbReference>
<dbReference type="PANTHER" id="PTHR28535:SF1">
    <property type="entry name" value="PROTEIN ZGRF1"/>
    <property type="match status" value="1"/>
</dbReference>
<keyword evidence="4" id="KW-1185">Reference proteome</keyword>
<comment type="caution">
    <text evidence="3">The sequence shown here is derived from an EMBL/GenBank/DDBJ whole genome shotgun (WGS) entry which is preliminary data.</text>
</comment>
<sequence length="519" mass="57853">MEEVRKWSVRYTKHVKQKRKVYHEGFLQLIANNKVMLYDEFEKVLDSKFLNKDEAVKPGDSMLFSSFLVEIDDDTTFSNKKPKTSSTSTSTNNLSPSHHIIREFKKKQVIKYTTHHTPSNLTASSLNEWEALYTTQITQKAKKYHDGFIQLIICGSQARQVALYDSSKTQIDKRFLKKDEVISSGGSLKFDGHLVDIGDALGNTMNDAGVKNEASNYNSDQIKCGQKWHKLSNENLVYNTQRSEKPTKRTHLRTGNAVEIESRSNAGSNMCHGSSFGGTRIDKMNPTKTPHSVMPPRDVHHILSILKKPAAQDNVSIPEKAAVKQCFSESSDIVQFVVDGKPYEGIAQFDRHQTTKATNEHDCDEVANRGSTQTCSTGDHRQRKTYDNIATAQPTTDCSSNDIESPVFIEGSAFESPNKSEPSVGTAPRQSIIHHPIHSAGFMGSISSGSQDTRSTHQQPCDKLPMTDASSVERTSSTSNKPKARRPFSELNGMKIKRNDLNADFLLGTLDCPSFDLGI</sequence>
<evidence type="ECO:0000259" key="2">
    <source>
        <dbReference type="Pfam" id="PF10382"/>
    </source>
</evidence>
<name>A0AAW1J6G4_SAPOF</name>
<dbReference type="GO" id="GO:0005634">
    <property type="term" value="C:nucleus"/>
    <property type="evidence" value="ECO:0007669"/>
    <property type="project" value="TreeGrafter"/>
</dbReference>
<feature type="region of interest" description="Disordered" evidence="1">
    <location>
        <begin position="242"/>
        <end position="282"/>
    </location>
</feature>
<feature type="compositionally biased region" description="Polar residues" evidence="1">
    <location>
        <begin position="445"/>
        <end position="459"/>
    </location>
</feature>
<dbReference type="InterPro" id="IPR018838">
    <property type="entry name" value="ZGRF1-like_N"/>
</dbReference>
<protein>
    <recommendedName>
        <fullName evidence="2">5'-3' DNA helicase ZGRF1-like N-terminal domain-containing protein</fullName>
    </recommendedName>
</protein>
<feature type="domain" description="5'-3' DNA helicase ZGRF1-like N-terminal" evidence="2">
    <location>
        <begin position="127"/>
        <end position="207"/>
    </location>
</feature>